<organism evidence="1 2">
    <name type="scientific">Pluteus cervinus</name>
    <dbReference type="NCBI Taxonomy" id="181527"/>
    <lineage>
        <taxon>Eukaryota</taxon>
        <taxon>Fungi</taxon>
        <taxon>Dikarya</taxon>
        <taxon>Basidiomycota</taxon>
        <taxon>Agaricomycotina</taxon>
        <taxon>Agaricomycetes</taxon>
        <taxon>Agaricomycetidae</taxon>
        <taxon>Agaricales</taxon>
        <taxon>Pluteineae</taxon>
        <taxon>Pluteaceae</taxon>
        <taxon>Pluteus</taxon>
    </lineage>
</organism>
<dbReference type="EMBL" id="ML208263">
    <property type="protein sequence ID" value="TFK75296.1"/>
    <property type="molecule type" value="Genomic_DNA"/>
</dbReference>
<accession>A0ACD3BBI3</accession>
<protein>
    <submittedName>
        <fullName evidence="1">Uncharacterized protein</fullName>
    </submittedName>
</protein>
<sequence length="456" mass="51088">MAMDDSPDENDSIGDNGDDGQLTIRIPNPKVYMARQSLWIGRRGKPRCDHCRLNNLKCDRVLPACNHCSWAPDRECKYTPLPTPAHRGIPRCDRCRLKNLKCDRNLPICNHCTEENETECNYTPKKRPKAQAEPPPKPDPRPKAEASPILPETQEPGPSGENNTGHTFYGQNVASGPTSGRKSPQTGRFTADPAKDSRKAPLTLIAPKPLPSSSAAGVYIPTYDLEQSVILNNSHIEPWTHSSFASLPDYIVQRLRLTSSVEVPNRTAFNDALSTFLDGLVPSLREVASLDPDTYAAVCHAISKGDFSSITERIRAWTGFHHLRLGSNNHHLLVIPKDFLFDAQAADEDKLLTAYRSLVDERAKALPYQYSPTDEPMETTDPAAAFERLPVRTQIYDVLTYAHRAHEPSFTMFSEIRRLGIATITWPMVEMYVRLCPLCNLRAKQETSHSKSDRHL</sequence>
<gene>
    <name evidence="1" type="ORF">BDN72DRAFT_885766</name>
</gene>
<name>A0ACD3BBI3_9AGAR</name>
<reference evidence="1 2" key="1">
    <citation type="journal article" date="2019" name="Nat. Ecol. Evol.">
        <title>Megaphylogeny resolves global patterns of mushroom evolution.</title>
        <authorList>
            <person name="Varga T."/>
            <person name="Krizsan K."/>
            <person name="Foldi C."/>
            <person name="Dima B."/>
            <person name="Sanchez-Garcia M."/>
            <person name="Sanchez-Ramirez S."/>
            <person name="Szollosi G.J."/>
            <person name="Szarkandi J.G."/>
            <person name="Papp V."/>
            <person name="Albert L."/>
            <person name="Andreopoulos W."/>
            <person name="Angelini C."/>
            <person name="Antonin V."/>
            <person name="Barry K.W."/>
            <person name="Bougher N.L."/>
            <person name="Buchanan P."/>
            <person name="Buyck B."/>
            <person name="Bense V."/>
            <person name="Catcheside P."/>
            <person name="Chovatia M."/>
            <person name="Cooper J."/>
            <person name="Damon W."/>
            <person name="Desjardin D."/>
            <person name="Finy P."/>
            <person name="Geml J."/>
            <person name="Haridas S."/>
            <person name="Hughes K."/>
            <person name="Justo A."/>
            <person name="Karasinski D."/>
            <person name="Kautmanova I."/>
            <person name="Kiss B."/>
            <person name="Kocsube S."/>
            <person name="Kotiranta H."/>
            <person name="LaButti K.M."/>
            <person name="Lechner B.E."/>
            <person name="Liimatainen K."/>
            <person name="Lipzen A."/>
            <person name="Lukacs Z."/>
            <person name="Mihaltcheva S."/>
            <person name="Morgado L.N."/>
            <person name="Niskanen T."/>
            <person name="Noordeloos M.E."/>
            <person name="Ohm R.A."/>
            <person name="Ortiz-Santana B."/>
            <person name="Ovrebo C."/>
            <person name="Racz N."/>
            <person name="Riley R."/>
            <person name="Savchenko A."/>
            <person name="Shiryaev A."/>
            <person name="Soop K."/>
            <person name="Spirin V."/>
            <person name="Szebenyi C."/>
            <person name="Tomsovsky M."/>
            <person name="Tulloss R.E."/>
            <person name="Uehling J."/>
            <person name="Grigoriev I.V."/>
            <person name="Vagvolgyi C."/>
            <person name="Papp T."/>
            <person name="Martin F.M."/>
            <person name="Miettinen O."/>
            <person name="Hibbett D.S."/>
            <person name="Nagy L.G."/>
        </authorList>
    </citation>
    <scope>NUCLEOTIDE SEQUENCE [LARGE SCALE GENOMIC DNA]</scope>
    <source>
        <strain evidence="1 2">NL-1719</strain>
    </source>
</reference>
<dbReference type="Proteomes" id="UP000308600">
    <property type="component" value="Unassembled WGS sequence"/>
</dbReference>
<evidence type="ECO:0000313" key="1">
    <source>
        <dbReference type="EMBL" id="TFK75296.1"/>
    </source>
</evidence>
<proteinExistence type="predicted"/>
<evidence type="ECO:0000313" key="2">
    <source>
        <dbReference type="Proteomes" id="UP000308600"/>
    </source>
</evidence>
<keyword evidence="2" id="KW-1185">Reference proteome</keyword>